<dbReference type="PIRSF" id="PIRSF004553">
    <property type="entry name" value="CHP00095"/>
    <property type="match status" value="1"/>
</dbReference>
<dbReference type="Proteomes" id="UP001326715">
    <property type="component" value="Chromosome"/>
</dbReference>
<reference evidence="4 6" key="1">
    <citation type="submission" date="2016-11" db="EMBL/GenBank/DDBJ databases">
        <authorList>
            <person name="Jaros S."/>
            <person name="Januszkiewicz K."/>
            <person name="Wedrychowicz H."/>
        </authorList>
    </citation>
    <scope>NUCLEOTIDE SEQUENCE [LARGE SCALE GENOMIC DNA]</scope>
    <source>
        <strain evidence="4 6">DSM 784</strain>
    </source>
</reference>
<dbReference type="EMBL" id="CP140154">
    <property type="protein sequence ID" value="WQG89552.1"/>
    <property type="molecule type" value="Genomic_DNA"/>
</dbReference>
<name>A0A1K1LV34_9BACT</name>
<dbReference type="OrthoDB" id="9803017at2"/>
<dbReference type="InterPro" id="IPR004398">
    <property type="entry name" value="RNA_MeTrfase_RsmD"/>
</dbReference>
<dbReference type="Pfam" id="PF03602">
    <property type="entry name" value="Cons_hypoth95"/>
    <property type="match status" value="1"/>
</dbReference>
<sequence>MRIIGGEKGGLRFQPPANMPHTRPTTDIAKGGLFNIIENNLDLPSLKTLDIFGGTGSISYELNSRGVEDLTIVEKDNEMADFIKKTAKELNVPLKLYKMDVFQYLKQCTEKYNFIFAGPPYALTTIDQLPVLIFEKELLEPEGWFVLEHTPRNNYKSYPYYRDERNYGTTIFSIFINRPELKK</sequence>
<evidence type="ECO:0000313" key="5">
    <source>
        <dbReference type="EMBL" id="WQG89552.1"/>
    </source>
</evidence>
<gene>
    <name evidence="4" type="ORF">SAMN05661012_00241</name>
    <name evidence="5" type="ORF">SR876_31975</name>
</gene>
<organism evidence="4 6">
    <name type="scientific">Chitinophaga sancti</name>
    <dbReference type="NCBI Taxonomy" id="1004"/>
    <lineage>
        <taxon>Bacteria</taxon>
        <taxon>Pseudomonadati</taxon>
        <taxon>Bacteroidota</taxon>
        <taxon>Chitinophagia</taxon>
        <taxon>Chitinophagales</taxon>
        <taxon>Chitinophagaceae</taxon>
        <taxon>Chitinophaga</taxon>
    </lineage>
</organism>
<dbReference type="Gene3D" id="3.40.50.150">
    <property type="entry name" value="Vaccinia Virus protein VP39"/>
    <property type="match status" value="1"/>
</dbReference>
<evidence type="ECO:0000256" key="1">
    <source>
        <dbReference type="ARBA" id="ARBA00022603"/>
    </source>
</evidence>
<dbReference type="PANTHER" id="PTHR43542:SF1">
    <property type="entry name" value="METHYLTRANSFERASE"/>
    <property type="match status" value="1"/>
</dbReference>
<dbReference type="EMBL" id="FPIZ01000001">
    <property type="protein sequence ID" value="SFW14769.1"/>
    <property type="molecule type" value="Genomic_DNA"/>
</dbReference>
<dbReference type="GO" id="GO:0031167">
    <property type="term" value="P:rRNA methylation"/>
    <property type="evidence" value="ECO:0007669"/>
    <property type="project" value="InterPro"/>
</dbReference>
<reference evidence="5 7" key="2">
    <citation type="submission" date="2023-11" db="EMBL/GenBank/DDBJ databases">
        <title>MicrobeMod: A computational toolkit for identifying prokaryotic methylation and restriction-modification with nanopore sequencing.</title>
        <authorList>
            <person name="Crits-Christoph A."/>
            <person name="Kang S.C."/>
            <person name="Lee H."/>
            <person name="Ostrov N."/>
        </authorList>
    </citation>
    <scope>NUCLEOTIDE SEQUENCE [LARGE SCALE GENOMIC DNA]</scope>
    <source>
        <strain evidence="5 7">ATCC 23090</strain>
    </source>
</reference>
<evidence type="ECO:0000313" key="7">
    <source>
        <dbReference type="Proteomes" id="UP001326715"/>
    </source>
</evidence>
<keyword evidence="2 4" id="KW-0808">Transferase</keyword>
<dbReference type="AlphaFoldDB" id="A0A1K1LV34"/>
<accession>A0A1K1LV34</accession>
<protein>
    <submittedName>
        <fullName evidence="4">16S rRNA (Guanine(966)-N(2))-methyltransferase RsmD</fullName>
    </submittedName>
    <submittedName>
        <fullName evidence="5">RsmD family RNA methyltransferase</fullName>
    </submittedName>
</protein>
<evidence type="ECO:0000313" key="6">
    <source>
        <dbReference type="Proteomes" id="UP000183788"/>
    </source>
</evidence>
<dbReference type="RefSeq" id="WP_072356780.1">
    <property type="nucleotide sequence ID" value="NZ_CBHWAX010000111.1"/>
</dbReference>
<feature type="region of interest" description="Disordered" evidence="3">
    <location>
        <begin position="1"/>
        <end position="22"/>
    </location>
</feature>
<keyword evidence="7" id="KW-1185">Reference proteome</keyword>
<evidence type="ECO:0000313" key="4">
    <source>
        <dbReference type="EMBL" id="SFW14769.1"/>
    </source>
</evidence>
<evidence type="ECO:0000256" key="2">
    <source>
        <dbReference type="ARBA" id="ARBA00022679"/>
    </source>
</evidence>
<dbReference type="CDD" id="cd02440">
    <property type="entry name" value="AdoMet_MTases"/>
    <property type="match status" value="1"/>
</dbReference>
<dbReference type="GO" id="GO:0008168">
    <property type="term" value="F:methyltransferase activity"/>
    <property type="evidence" value="ECO:0007669"/>
    <property type="project" value="UniProtKB-KW"/>
</dbReference>
<evidence type="ECO:0000256" key="3">
    <source>
        <dbReference type="SAM" id="MobiDB-lite"/>
    </source>
</evidence>
<proteinExistence type="predicted"/>
<dbReference type="InterPro" id="IPR029063">
    <property type="entry name" value="SAM-dependent_MTases_sf"/>
</dbReference>
<dbReference type="STRING" id="1004.SAMN05661012_00241"/>
<dbReference type="Proteomes" id="UP000183788">
    <property type="component" value="Unassembled WGS sequence"/>
</dbReference>
<dbReference type="SUPFAM" id="SSF53335">
    <property type="entry name" value="S-adenosyl-L-methionine-dependent methyltransferases"/>
    <property type="match status" value="1"/>
</dbReference>
<dbReference type="PANTHER" id="PTHR43542">
    <property type="entry name" value="METHYLTRANSFERASE"/>
    <property type="match status" value="1"/>
</dbReference>
<keyword evidence="1 4" id="KW-0489">Methyltransferase</keyword>